<dbReference type="CDD" id="cd04301">
    <property type="entry name" value="NAT_SF"/>
    <property type="match status" value="1"/>
</dbReference>
<dbReference type="EMBL" id="MEUG01000001">
    <property type="protein sequence ID" value="OGC27877.1"/>
    <property type="molecule type" value="Genomic_DNA"/>
</dbReference>
<feature type="domain" description="N-acetyltransferase" evidence="1">
    <location>
        <begin position="1"/>
        <end position="147"/>
    </location>
</feature>
<dbReference type="InterPro" id="IPR016181">
    <property type="entry name" value="Acyl_CoA_acyltransferase"/>
</dbReference>
<dbReference type="AlphaFoldDB" id="A0A1F4T5Q7"/>
<evidence type="ECO:0000313" key="2">
    <source>
        <dbReference type="EMBL" id="OGC27877.1"/>
    </source>
</evidence>
<gene>
    <name evidence="2" type="ORF">A3K49_02580</name>
</gene>
<protein>
    <recommendedName>
        <fullName evidence="1">N-acetyltransferase domain-containing protein</fullName>
    </recommendedName>
</protein>
<dbReference type="PROSITE" id="PS51186">
    <property type="entry name" value="GNAT"/>
    <property type="match status" value="1"/>
</dbReference>
<evidence type="ECO:0000313" key="3">
    <source>
        <dbReference type="Proteomes" id="UP000178602"/>
    </source>
</evidence>
<sequence length="147" mass="16648">MRPATQDDCADVYRWRNDEETRRASFSSAEIGFVDHQKWFQKSLADPERELLIVESGGRKIGLLRFDRLNDFSREVGINLAPEMRGRGFGAKVLAAIPMTDLLIARAKTNNIGSIKAFKKAGFNELFDYQNKAGDQIQVLAKAKELR</sequence>
<dbReference type="InterPro" id="IPR000182">
    <property type="entry name" value="GNAT_dom"/>
</dbReference>
<accession>A0A1F4T5Q7</accession>
<evidence type="ECO:0000259" key="1">
    <source>
        <dbReference type="PROSITE" id="PS51186"/>
    </source>
</evidence>
<name>A0A1F4T5Q7_UNCSA</name>
<reference evidence="2 3" key="1">
    <citation type="journal article" date="2016" name="Nat. Commun.">
        <title>Thousands of microbial genomes shed light on interconnected biogeochemical processes in an aquifer system.</title>
        <authorList>
            <person name="Anantharaman K."/>
            <person name="Brown C.T."/>
            <person name="Hug L.A."/>
            <person name="Sharon I."/>
            <person name="Castelle C.J."/>
            <person name="Probst A.J."/>
            <person name="Thomas B.C."/>
            <person name="Singh A."/>
            <person name="Wilkins M.J."/>
            <person name="Karaoz U."/>
            <person name="Brodie E.L."/>
            <person name="Williams K.H."/>
            <person name="Hubbard S.S."/>
            <person name="Banfield J.F."/>
        </authorList>
    </citation>
    <scope>NUCLEOTIDE SEQUENCE [LARGE SCALE GENOMIC DNA]</scope>
</reference>
<dbReference type="Gene3D" id="3.40.630.30">
    <property type="match status" value="1"/>
</dbReference>
<proteinExistence type="predicted"/>
<dbReference type="Proteomes" id="UP000178602">
    <property type="component" value="Unassembled WGS sequence"/>
</dbReference>
<dbReference type="Pfam" id="PF13302">
    <property type="entry name" value="Acetyltransf_3"/>
    <property type="match status" value="1"/>
</dbReference>
<dbReference type="GO" id="GO:0016747">
    <property type="term" value="F:acyltransferase activity, transferring groups other than amino-acyl groups"/>
    <property type="evidence" value="ECO:0007669"/>
    <property type="project" value="InterPro"/>
</dbReference>
<comment type="caution">
    <text evidence="2">The sequence shown here is derived from an EMBL/GenBank/DDBJ whole genome shotgun (WGS) entry which is preliminary data.</text>
</comment>
<organism evidence="2 3">
    <name type="scientific">candidate division WOR-1 bacterium RIFOXYC12_FULL_54_18</name>
    <dbReference type="NCBI Taxonomy" id="1802584"/>
    <lineage>
        <taxon>Bacteria</taxon>
        <taxon>Bacillati</taxon>
        <taxon>Saganbacteria</taxon>
    </lineage>
</organism>
<dbReference type="SUPFAM" id="SSF55729">
    <property type="entry name" value="Acyl-CoA N-acyltransferases (Nat)"/>
    <property type="match status" value="1"/>
</dbReference>